<evidence type="ECO:0000256" key="7">
    <source>
        <dbReference type="RuleBase" id="RU363032"/>
    </source>
</evidence>
<accession>A0A090ZA27</accession>
<protein>
    <submittedName>
        <fullName evidence="10">ABC transporter permease subunit</fullName>
    </submittedName>
    <submittedName>
        <fullName evidence="9">Binding--dependent transport system inner membrane component family protein</fullName>
    </submittedName>
</protein>
<feature type="transmembrane region" description="Helical" evidence="7">
    <location>
        <begin position="215"/>
        <end position="239"/>
    </location>
</feature>
<name>A0A090ZA27_PAEMA</name>
<dbReference type="PANTHER" id="PTHR30193:SF37">
    <property type="entry name" value="INNER MEMBRANE ABC TRANSPORTER PERMEASE PROTEIN YCJO"/>
    <property type="match status" value="1"/>
</dbReference>
<evidence type="ECO:0000313" key="12">
    <source>
        <dbReference type="Proteomes" id="UP000442469"/>
    </source>
</evidence>
<keyword evidence="6 7" id="KW-0472">Membrane</keyword>
<dbReference type="EMBL" id="WNZZ01000014">
    <property type="protein sequence ID" value="MUG24274.1"/>
    <property type="molecule type" value="Genomic_DNA"/>
</dbReference>
<feature type="transmembrane region" description="Helical" evidence="7">
    <location>
        <begin position="159"/>
        <end position="181"/>
    </location>
</feature>
<dbReference type="HOGENOM" id="CLU_016047_0_3_9"/>
<evidence type="ECO:0000256" key="4">
    <source>
        <dbReference type="ARBA" id="ARBA00022692"/>
    </source>
</evidence>
<dbReference type="Proteomes" id="UP000029278">
    <property type="component" value="Unassembled WGS sequence"/>
</dbReference>
<keyword evidence="4 7" id="KW-0812">Transmembrane</keyword>
<dbReference type="CDD" id="cd06261">
    <property type="entry name" value="TM_PBP2"/>
    <property type="match status" value="1"/>
</dbReference>
<evidence type="ECO:0000259" key="8">
    <source>
        <dbReference type="PROSITE" id="PS50928"/>
    </source>
</evidence>
<evidence type="ECO:0000256" key="5">
    <source>
        <dbReference type="ARBA" id="ARBA00022989"/>
    </source>
</evidence>
<dbReference type="PANTHER" id="PTHR30193">
    <property type="entry name" value="ABC TRANSPORTER PERMEASE PROTEIN"/>
    <property type="match status" value="1"/>
</dbReference>
<gene>
    <name evidence="9" type="ORF">DJ90_3460</name>
    <name evidence="10" type="ORF">GNQ08_17980</name>
</gene>
<evidence type="ECO:0000256" key="1">
    <source>
        <dbReference type="ARBA" id="ARBA00004651"/>
    </source>
</evidence>
<keyword evidence="5 7" id="KW-1133">Transmembrane helix</keyword>
<dbReference type="InterPro" id="IPR035906">
    <property type="entry name" value="MetI-like_sf"/>
</dbReference>
<dbReference type="SUPFAM" id="SSF161098">
    <property type="entry name" value="MetI-like"/>
    <property type="match status" value="1"/>
</dbReference>
<dbReference type="Pfam" id="PF00528">
    <property type="entry name" value="BPD_transp_1"/>
    <property type="match status" value="1"/>
</dbReference>
<evidence type="ECO:0000256" key="2">
    <source>
        <dbReference type="ARBA" id="ARBA00022448"/>
    </source>
</evidence>
<evidence type="ECO:0000313" key="11">
    <source>
        <dbReference type="Proteomes" id="UP000029278"/>
    </source>
</evidence>
<dbReference type="InterPro" id="IPR000515">
    <property type="entry name" value="MetI-like"/>
</dbReference>
<dbReference type="Gene3D" id="1.10.3720.10">
    <property type="entry name" value="MetI-like"/>
    <property type="match status" value="1"/>
</dbReference>
<dbReference type="GO" id="GO:0005886">
    <property type="term" value="C:plasma membrane"/>
    <property type="evidence" value="ECO:0007669"/>
    <property type="project" value="UniProtKB-SubCell"/>
</dbReference>
<sequence>METIGKKNSEKWIAYAFMAPALLLVLLVSFYPIAVAIKWSMYETEYVKTGAYVGAGNFLSIFKNESGLKNIGNSFVYVFGSILIVVPLSTLLAVLLNMKIKFRVLFRTAIILPWVISQTVTALLWKWLINANYGPVNYVIERFGGAKVDLLSTSGGANLALIAANVWNTFPIALVLILAALQTISSELYEAGRVDGATGWKSFTHITLPLIKPTVLVTLIMLSLEYFNMVTLIYVFTGGGPFSATETLSLRAFKEGFEYWNIGMGSAFSVLLFGFNIILSLLYVKALKNKE</sequence>
<dbReference type="EMBL" id="JMQA01000030">
    <property type="protein sequence ID" value="KFN08099.1"/>
    <property type="molecule type" value="Genomic_DNA"/>
</dbReference>
<reference evidence="10 12" key="2">
    <citation type="submission" date="2019-11" db="EMBL/GenBank/DDBJ databases">
        <title>Draft genome sequences of five Paenibacillus species of dairy origin.</title>
        <authorList>
            <person name="Olajide A.M."/>
            <person name="Chen S."/>
            <person name="Lapointe G."/>
        </authorList>
    </citation>
    <scope>NUCLEOTIDE SEQUENCE [LARGE SCALE GENOMIC DNA]</scope>
    <source>
        <strain evidence="10 12">3CT49</strain>
    </source>
</reference>
<dbReference type="STRING" id="44252.DJ90_3460"/>
<dbReference type="InterPro" id="IPR051393">
    <property type="entry name" value="ABC_transporter_permease"/>
</dbReference>
<evidence type="ECO:0000256" key="3">
    <source>
        <dbReference type="ARBA" id="ARBA00022475"/>
    </source>
</evidence>
<feature type="transmembrane region" description="Helical" evidence="7">
    <location>
        <begin position="12"/>
        <end position="34"/>
    </location>
</feature>
<keyword evidence="2 7" id="KW-0813">Transport</keyword>
<comment type="subcellular location">
    <subcellularLocation>
        <location evidence="1 7">Cell membrane</location>
        <topology evidence="1 7">Multi-pass membrane protein</topology>
    </subcellularLocation>
</comment>
<dbReference type="PROSITE" id="PS50928">
    <property type="entry name" value="ABC_TM1"/>
    <property type="match status" value="1"/>
</dbReference>
<comment type="caution">
    <text evidence="9">The sequence shown here is derived from an EMBL/GenBank/DDBJ whole genome shotgun (WGS) entry which is preliminary data.</text>
</comment>
<dbReference type="RefSeq" id="WP_036625057.1">
    <property type="nucleotide sequence ID" value="NZ_BGML01000002.1"/>
</dbReference>
<feature type="transmembrane region" description="Helical" evidence="7">
    <location>
        <begin position="108"/>
        <end position="128"/>
    </location>
</feature>
<keyword evidence="11" id="KW-1185">Reference proteome</keyword>
<evidence type="ECO:0000313" key="10">
    <source>
        <dbReference type="EMBL" id="MUG24274.1"/>
    </source>
</evidence>
<dbReference type="AlphaFoldDB" id="A0A090ZA27"/>
<dbReference type="OrthoDB" id="9809527at2"/>
<evidence type="ECO:0000256" key="6">
    <source>
        <dbReference type="ARBA" id="ARBA00023136"/>
    </source>
</evidence>
<evidence type="ECO:0000313" key="9">
    <source>
        <dbReference type="EMBL" id="KFN08099.1"/>
    </source>
</evidence>
<organism evidence="9 11">
    <name type="scientific">Paenibacillus macerans</name>
    <name type="common">Bacillus macerans</name>
    <dbReference type="NCBI Taxonomy" id="44252"/>
    <lineage>
        <taxon>Bacteria</taxon>
        <taxon>Bacillati</taxon>
        <taxon>Bacillota</taxon>
        <taxon>Bacilli</taxon>
        <taxon>Bacillales</taxon>
        <taxon>Paenibacillaceae</taxon>
        <taxon>Paenibacillus</taxon>
    </lineage>
</organism>
<feature type="transmembrane region" description="Helical" evidence="7">
    <location>
        <begin position="259"/>
        <end position="284"/>
    </location>
</feature>
<dbReference type="Proteomes" id="UP000442469">
    <property type="component" value="Unassembled WGS sequence"/>
</dbReference>
<dbReference type="GO" id="GO:0055085">
    <property type="term" value="P:transmembrane transport"/>
    <property type="evidence" value="ECO:0007669"/>
    <property type="project" value="InterPro"/>
</dbReference>
<comment type="similarity">
    <text evidence="7">Belongs to the binding-protein-dependent transport system permease family.</text>
</comment>
<dbReference type="PATRIC" id="fig|44252.3.peg.3597"/>
<feature type="domain" description="ABC transmembrane type-1" evidence="8">
    <location>
        <begin position="71"/>
        <end position="283"/>
    </location>
</feature>
<keyword evidence="3" id="KW-1003">Cell membrane</keyword>
<dbReference type="GeneID" id="77008881"/>
<reference evidence="9 11" key="1">
    <citation type="submission" date="2014-04" db="EMBL/GenBank/DDBJ databases">
        <authorList>
            <person name="Bishop-Lilly K.A."/>
            <person name="Broomall S.M."/>
            <person name="Chain P.S."/>
            <person name="Chertkov O."/>
            <person name="Coyne S.R."/>
            <person name="Daligault H.E."/>
            <person name="Davenport K.W."/>
            <person name="Erkkila T."/>
            <person name="Frey K.G."/>
            <person name="Gibbons H.S."/>
            <person name="Gu W."/>
            <person name="Jaissle J."/>
            <person name="Johnson S.L."/>
            <person name="Koroleva G.I."/>
            <person name="Ladner J.T."/>
            <person name="Lo C.-C."/>
            <person name="Minogue T.D."/>
            <person name="Munk C."/>
            <person name="Palacios G.F."/>
            <person name="Redden C.L."/>
            <person name="Rosenzweig C.N."/>
            <person name="Scholz M.B."/>
            <person name="Teshima H."/>
            <person name="Xu Y."/>
        </authorList>
    </citation>
    <scope>NUCLEOTIDE SEQUENCE [LARGE SCALE GENOMIC DNA]</scope>
    <source>
        <strain evidence="9 11">8244</strain>
    </source>
</reference>
<proteinExistence type="inferred from homology"/>
<feature type="transmembrane region" description="Helical" evidence="7">
    <location>
        <begin position="75"/>
        <end position="96"/>
    </location>
</feature>